<evidence type="ECO:0000313" key="1">
    <source>
        <dbReference type="EMBL" id="KAK3044424.1"/>
    </source>
</evidence>
<reference evidence="1" key="1">
    <citation type="submission" date="2024-09" db="EMBL/GenBank/DDBJ databases">
        <title>Black Yeasts Isolated from many extreme environments.</title>
        <authorList>
            <person name="Coleine C."/>
            <person name="Stajich J.E."/>
            <person name="Selbmann L."/>
        </authorList>
    </citation>
    <scope>NUCLEOTIDE SEQUENCE</scope>
    <source>
        <strain evidence="1">CCFEE 5737</strain>
    </source>
</reference>
<comment type="caution">
    <text evidence="1">The sequence shown here is derived from an EMBL/GenBank/DDBJ whole genome shotgun (WGS) entry which is preliminary data.</text>
</comment>
<feature type="non-terminal residue" evidence="1">
    <location>
        <position position="1"/>
    </location>
</feature>
<proteinExistence type="predicted"/>
<sequence length="92" mass="10211">SPVRTAYTGYEPGCEAPTPRTQAFNTLGGVGPSDLPLRMQQPVYRQDVTYSPNPQHAGYNPAEQQQQQPAYDPAEQQTAYNPHAAYNPAEYR</sequence>
<keyword evidence="2" id="KW-1185">Reference proteome</keyword>
<evidence type="ECO:0000313" key="2">
    <source>
        <dbReference type="Proteomes" id="UP001186974"/>
    </source>
</evidence>
<accession>A0ACC3CTR6</accession>
<organism evidence="1 2">
    <name type="scientific">Coniosporium uncinatum</name>
    <dbReference type="NCBI Taxonomy" id="93489"/>
    <lineage>
        <taxon>Eukaryota</taxon>
        <taxon>Fungi</taxon>
        <taxon>Dikarya</taxon>
        <taxon>Ascomycota</taxon>
        <taxon>Pezizomycotina</taxon>
        <taxon>Dothideomycetes</taxon>
        <taxon>Dothideomycetes incertae sedis</taxon>
        <taxon>Coniosporium</taxon>
    </lineage>
</organism>
<dbReference type="EMBL" id="JAWDJW010011957">
    <property type="protein sequence ID" value="KAK3044424.1"/>
    <property type="molecule type" value="Genomic_DNA"/>
</dbReference>
<dbReference type="Proteomes" id="UP001186974">
    <property type="component" value="Unassembled WGS sequence"/>
</dbReference>
<gene>
    <name evidence="1" type="ORF">LTS18_001321</name>
</gene>
<name>A0ACC3CTR6_9PEZI</name>
<protein>
    <submittedName>
        <fullName evidence="1">Uncharacterized protein</fullName>
    </submittedName>
</protein>